<dbReference type="PANTHER" id="PTHR46455">
    <property type="entry name" value="SET AND MYND DOMAIN CONTAINING, ARTHROPOD-SPECIFIC, MEMBER 4, ISOFORM A"/>
    <property type="match status" value="1"/>
</dbReference>
<name>A0A151LQQ2_PLARE</name>
<dbReference type="SUPFAM" id="SSF82199">
    <property type="entry name" value="SET domain"/>
    <property type="match status" value="1"/>
</dbReference>
<dbReference type="KEGG" id="prei:PRSY57_0507300"/>
<feature type="compositionally biased region" description="Basic and acidic residues" evidence="2">
    <location>
        <begin position="546"/>
        <end position="555"/>
    </location>
</feature>
<dbReference type="VEuPathDB" id="PlasmoDB:PRG01_0507200"/>
<feature type="compositionally biased region" description="Basic residues" evidence="2">
    <location>
        <begin position="596"/>
        <end position="608"/>
    </location>
</feature>
<evidence type="ECO:0000256" key="2">
    <source>
        <dbReference type="SAM" id="MobiDB-lite"/>
    </source>
</evidence>
<feature type="compositionally biased region" description="Basic residues" evidence="2">
    <location>
        <begin position="616"/>
        <end position="638"/>
    </location>
</feature>
<gene>
    <name evidence="3" type="ORF">PRSY57_0507300</name>
</gene>
<keyword evidence="1" id="KW-0040">ANK repeat</keyword>
<sequence length="1108" mass="131258">MSDISLLKGIENNEVDKYILGECEENKEINVQGKEELFELAIELPKLYRKNNHEVISALIRNYIQRYPKCIDGYICFSTFYMKIKNYRDCLNLIYAALYVDKENKSLINLLKECEEKLVLEICKIPGKYKNWIGYPESRITNDKRDVYDYNDNNYANYDNINKINKKGEEKNNMKKKKKKEINAYTNESMYNFKKMQIMRHGQYYVALAKKDLIPGEIIFQSKPFMLTQHIFCEEYTYSTCYHCLKERKIKEKYYACPINPHTCPYIFCSWQCLSDNIKIHQVECSILPIISAAAKECNLSYYIVLHIFRVLIKAKINKGYKDKEHNIINDIFSLQSYYYSVKENQKELFESFNILSNRIILEFPSSFYLHLKQKELVEFMLIIWQHSPFIKYYSPSSIIQHTNPEIAFAVFFCPLISKLHHSCVPTCTVHFDEYGILSVRSLCNIPEGGKLCVSILYDQYLPLKIRKNVRGMPRVFACGCVRCTDPTENNLHLRSMKCPRCIIGYIYPIKTEALIEALKLYRFDKQADVLSKKRGISEYKMVSNKIHDRERDQTGEEISYNGKMNSHNNNNNINHNTHHNNNHHNDNHDNNNHHNNNHHNNNHHNNNHHNDNHHNNNHHNNNHHNYNHHNYNHHNYNHHSYNKDNGKLFNDNEMNVLKKLGNEMERWICSTCGKLSFVGNKKCIKLENKVFLLYNEAEKNYMDGNLILARKELLHIYNEYCYILNPNHYILFNVNVLLAGLLRYDPNKDLFNSLLHLRKAIISADNVLPICSLEKIHLHTCLSEYTYMCSNLYKLYHKGMGISPEYIIDPLFSAIWNSCVITGYESTLTIILLQQLRNFCILLNKFTSPYNKIIFHINRKEEFCDFYYQVTQKKNHPLKHIKKIIEHDPFYPIYMSCQYFHIKDTNKYFINILKSFKNIRYIGNGLTAISLAAAVGNVELVKILLKLNYSLFTKNELNMNVLLYMASSLLPDEQLVYHSNYYYTLMREIKLQHVNFQEFQNEYNKYINVISNTLEPTELIKGNKINHYQVNNRYNNKYDTTHIDSQSMHSYELKNTFPFSDIPLDDDFIYGEKSKELDKKQATILILFLTYLDKLQIKKKKSYKIKY</sequence>
<dbReference type="CDD" id="cd20071">
    <property type="entry name" value="SET_SMYD"/>
    <property type="match status" value="1"/>
</dbReference>
<proteinExistence type="predicted"/>
<comment type="caution">
    <text evidence="3">The sequence shown here is derived from an EMBL/GenBank/DDBJ whole genome shotgun (WGS) entry which is preliminary data.</text>
</comment>
<accession>A0A151LQQ2</accession>
<dbReference type="SUPFAM" id="SSF48403">
    <property type="entry name" value="Ankyrin repeat"/>
    <property type="match status" value="1"/>
</dbReference>
<dbReference type="PROSITE" id="PS50088">
    <property type="entry name" value="ANK_REPEAT"/>
    <property type="match status" value="1"/>
</dbReference>
<dbReference type="InterPro" id="IPR036770">
    <property type="entry name" value="Ankyrin_rpt-contain_sf"/>
</dbReference>
<dbReference type="InterPro" id="IPR053010">
    <property type="entry name" value="SET_SmydA-8"/>
</dbReference>
<evidence type="ECO:0000313" key="4">
    <source>
        <dbReference type="Proteomes" id="UP000076359"/>
    </source>
</evidence>
<dbReference type="InterPro" id="IPR046341">
    <property type="entry name" value="SET_dom_sf"/>
</dbReference>
<dbReference type="AlphaFoldDB" id="A0A151LQQ2"/>
<dbReference type="PANTHER" id="PTHR46455:SF5">
    <property type="entry name" value="SET AND MYND DOMAIN CONTAINING, ARTHROPOD-SPECIFIC, MEMBER 4, ISOFORM A"/>
    <property type="match status" value="1"/>
</dbReference>
<dbReference type="VEuPathDB" id="PlasmoDB:PRCDC_0507300"/>
<dbReference type="InterPro" id="IPR002110">
    <property type="entry name" value="Ankyrin_rpt"/>
</dbReference>
<reference evidence="3 4" key="1">
    <citation type="journal article" date="2016" name="Nat. Commun.">
        <title>Genomes of cryptic chimpanzee Plasmodium species reveal key evolutionary events leading to human malaria.</title>
        <authorList>
            <person name="Sundararaman S.A."/>
            <person name="Plenderleith L.J."/>
            <person name="Liu W."/>
            <person name="Loy D.E."/>
            <person name="Learn G.H."/>
            <person name="Li Y."/>
            <person name="Shaw K.S."/>
            <person name="Ayouba A."/>
            <person name="Peeters M."/>
            <person name="Speede S."/>
            <person name="Shaw G.M."/>
            <person name="Bushman F.D."/>
            <person name="Brisson D."/>
            <person name="Rayner J.C."/>
            <person name="Sharp P.M."/>
            <person name="Hahn B.H."/>
        </authorList>
    </citation>
    <scope>NUCLEOTIDE SEQUENCE [LARGE SCALE GENOMIC DNA]</scope>
    <source>
        <strain evidence="3 4">SY57</strain>
    </source>
</reference>
<dbReference type="Proteomes" id="UP000076359">
    <property type="component" value="Chromosome 5"/>
</dbReference>
<evidence type="ECO:0000313" key="3">
    <source>
        <dbReference type="EMBL" id="KYO01512.1"/>
    </source>
</evidence>
<dbReference type="RefSeq" id="XP_012761598.2">
    <property type="nucleotide sequence ID" value="XM_012906144.2"/>
</dbReference>
<feature type="region of interest" description="Disordered" evidence="2">
    <location>
        <begin position="546"/>
        <end position="646"/>
    </location>
</feature>
<dbReference type="PROSITE" id="PS50297">
    <property type="entry name" value="ANK_REP_REGION"/>
    <property type="match status" value="1"/>
</dbReference>
<dbReference type="EMBL" id="LVLA01000006">
    <property type="protein sequence ID" value="KYO01512.1"/>
    <property type="molecule type" value="Genomic_DNA"/>
</dbReference>
<feature type="repeat" description="ANK" evidence="1">
    <location>
        <begin position="925"/>
        <end position="957"/>
    </location>
</feature>
<protein>
    <submittedName>
        <fullName evidence="3">SET domain protein, putative</fullName>
    </submittedName>
</protein>
<evidence type="ECO:0000256" key="1">
    <source>
        <dbReference type="PROSITE-ProRule" id="PRU00023"/>
    </source>
</evidence>
<organism evidence="3 4">
    <name type="scientific">Plasmodium reichenowi</name>
    <dbReference type="NCBI Taxonomy" id="5854"/>
    <lineage>
        <taxon>Eukaryota</taxon>
        <taxon>Sar</taxon>
        <taxon>Alveolata</taxon>
        <taxon>Apicomplexa</taxon>
        <taxon>Aconoidasida</taxon>
        <taxon>Haemosporida</taxon>
        <taxon>Plasmodiidae</taxon>
        <taxon>Plasmodium</taxon>
        <taxon>Plasmodium (Laverania)</taxon>
    </lineage>
</organism>
<dbReference type="GeneID" id="24529707"/>
<feature type="non-terminal residue" evidence="3">
    <location>
        <position position="1108"/>
    </location>
</feature>
<feature type="compositionally biased region" description="Basic and acidic residues" evidence="2">
    <location>
        <begin position="584"/>
        <end position="593"/>
    </location>
</feature>